<dbReference type="AlphaFoldDB" id="A0A9D1JML7"/>
<dbReference type="EC" id="2.7.1.40" evidence="5 14"/>
<dbReference type="GO" id="GO:0030955">
    <property type="term" value="F:potassium ion binding"/>
    <property type="evidence" value="ECO:0007669"/>
    <property type="project" value="UniProtKB-UniRule"/>
</dbReference>
<evidence type="ECO:0000256" key="11">
    <source>
        <dbReference type="ARBA" id="ARBA00022842"/>
    </source>
</evidence>
<dbReference type="GO" id="GO:0004743">
    <property type="term" value="F:pyruvate kinase activity"/>
    <property type="evidence" value="ECO:0007669"/>
    <property type="project" value="UniProtKB-UniRule"/>
</dbReference>
<comment type="catalytic activity">
    <reaction evidence="15">
        <text>pyruvate + ATP = phosphoenolpyruvate + ADP + H(+)</text>
        <dbReference type="Rhea" id="RHEA:18157"/>
        <dbReference type="ChEBI" id="CHEBI:15361"/>
        <dbReference type="ChEBI" id="CHEBI:15378"/>
        <dbReference type="ChEBI" id="CHEBI:30616"/>
        <dbReference type="ChEBI" id="CHEBI:58702"/>
        <dbReference type="ChEBI" id="CHEBI:456216"/>
        <dbReference type="EC" id="2.7.1.40"/>
    </reaction>
</comment>
<protein>
    <recommendedName>
        <fullName evidence="5 14">Pyruvate kinase</fullName>
        <ecNumber evidence="5 14">2.7.1.40</ecNumber>
    </recommendedName>
</protein>
<comment type="pathway">
    <text evidence="3 15">Carbohydrate degradation; glycolysis; pyruvate from D-glyceraldehyde 3-phosphate: step 5/5.</text>
</comment>
<dbReference type="SUPFAM" id="SSF50800">
    <property type="entry name" value="PK beta-barrel domain-like"/>
    <property type="match status" value="1"/>
</dbReference>
<dbReference type="FunFam" id="2.40.33.10:FF:000001">
    <property type="entry name" value="Pyruvate kinase"/>
    <property type="match status" value="1"/>
</dbReference>
<evidence type="ECO:0000256" key="13">
    <source>
        <dbReference type="ARBA" id="ARBA00023317"/>
    </source>
</evidence>
<evidence type="ECO:0000256" key="12">
    <source>
        <dbReference type="ARBA" id="ARBA00023152"/>
    </source>
</evidence>
<dbReference type="InterPro" id="IPR015806">
    <property type="entry name" value="Pyrv_Knase_insert_dom_sf"/>
</dbReference>
<keyword evidence="9 15" id="KW-0418">Kinase</keyword>
<evidence type="ECO:0000256" key="14">
    <source>
        <dbReference type="NCBIfam" id="TIGR01064"/>
    </source>
</evidence>
<evidence type="ECO:0000256" key="6">
    <source>
        <dbReference type="ARBA" id="ARBA00022679"/>
    </source>
</evidence>
<keyword evidence="12 15" id="KW-0324">Glycolysis</keyword>
<keyword evidence="7" id="KW-0479">Metal-binding</keyword>
<dbReference type="Pfam" id="PF02887">
    <property type="entry name" value="PK_C"/>
    <property type="match status" value="1"/>
</dbReference>
<proteinExistence type="inferred from homology"/>
<dbReference type="NCBIfam" id="NF004978">
    <property type="entry name" value="PRK06354.1"/>
    <property type="match status" value="1"/>
</dbReference>
<evidence type="ECO:0000256" key="8">
    <source>
        <dbReference type="ARBA" id="ARBA00022741"/>
    </source>
</evidence>
<evidence type="ECO:0000256" key="2">
    <source>
        <dbReference type="ARBA" id="ARBA00001958"/>
    </source>
</evidence>
<accession>A0A9D1JML7</accession>
<evidence type="ECO:0000256" key="3">
    <source>
        <dbReference type="ARBA" id="ARBA00004997"/>
    </source>
</evidence>
<evidence type="ECO:0000259" key="17">
    <source>
        <dbReference type="Pfam" id="PF02887"/>
    </source>
</evidence>
<comment type="similarity">
    <text evidence="4 15">Belongs to the pyruvate kinase family.</text>
</comment>
<dbReference type="InterPro" id="IPR036918">
    <property type="entry name" value="Pyrv_Knase_C_sf"/>
</dbReference>
<evidence type="ECO:0000256" key="15">
    <source>
        <dbReference type="RuleBase" id="RU000504"/>
    </source>
</evidence>
<organism evidence="18 19">
    <name type="scientific">Candidatus Scatousia excrementigallinarum</name>
    <dbReference type="NCBI Taxonomy" id="2840935"/>
    <lineage>
        <taxon>Bacteria</taxon>
        <taxon>Candidatus Scatousia</taxon>
    </lineage>
</organism>
<evidence type="ECO:0000313" key="18">
    <source>
        <dbReference type="EMBL" id="HIS36167.1"/>
    </source>
</evidence>
<dbReference type="InterPro" id="IPR015795">
    <property type="entry name" value="Pyrv_Knase_C"/>
</dbReference>
<evidence type="ECO:0000256" key="7">
    <source>
        <dbReference type="ARBA" id="ARBA00022723"/>
    </source>
</evidence>
<dbReference type="PRINTS" id="PR01050">
    <property type="entry name" value="PYRUVTKNASE"/>
</dbReference>
<keyword evidence="6 15" id="KW-0808">Transferase</keyword>
<name>A0A9D1JML7_9BACT</name>
<dbReference type="InterPro" id="IPR001697">
    <property type="entry name" value="Pyr_Knase"/>
</dbReference>
<feature type="domain" description="Pyruvate kinase C-terminal" evidence="17">
    <location>
        <begin position="361"/>
        <end position="474"/>
    </location>
</feature>
<dbReference type="Proteomes" id="UP000823928">
    <property type="component" value="Unassembled WGS sequence"/>
</dbReference>
<reference evidence="18" key="1">
    <citation type="submission" date="2020-10" db="EMBL/GenBank/DDBJ databases">
        <authorList>
            <person name="Gilroy R."/>
        </authorList>
    </citation>
    <scope>NUCLEOTIDE SEQUENCE</scope>
    <source>
        <strain evidence="18">6276</strain>
    </source>
</reference>
<evidence type="ECO:0000256" key="5">
    <source>
        <dbReference type="ARBA" id="ARBA00012142"/>
    </source>
</evidence>
<dbReference type="GO" id="GO:0005524">
    <property type="term" value="F:ATP binding"/>
    <property type="evidence" value="ECO:0007669"/>
    <property type="project" value="UniProtKB-KW"/>
</dbReference>
<dbReference type="Gene3D" id="2.40.33.10">
    <property type="entry name" value="PK beta-barrel domain-like"/>
    <property type="match status" value="1"/>
</dbReference>
<dbReference type="InterPro" id="IPR011037">
    <property type="entry name" value="Pyrv_Knase-like_insert_dom_sf"/>
</dbReference>
<gene>
    <name evidence="18" type="primary">pyk</name>
    <name evidence="18" type="ORF">IAC10_06005</name>
</gene>
<dbReference type="GO" id="GO:0000287">
    <property type="term" value="F:magnesium ion binding"/>
    <property type="evidence" value="ECO:0007669"/>
    <property type="project" value="UniProtKB-UniRule"/>
</dbReference>
<dbReference type="NCBIfam" id="NF004491">
    <property type="entry name" value="PRK05826.1"/>
    <property type="match status" value="1"/>
</dbReference>
<sequence length="480" mass="53108">MNDYTMTKIVATLGPATATKDMIKKLFKAGVTMFRINSSHGDVEFHSANLKCIREIEQEEHRLIPVLLDLQGPKIRIGNIGTPIELKKGETLKFRHQDSITDDILPVDYKGMADDVKIGEMILIDDGKIQLEVEKVENGVIFAKVLTDGLLKPRKGINIPGSTGSIDVLTERDLKFVKFAVDENIDYLGLSFVREADDVVKLREILKGYGREDIKIISKIEKPQAVDNIDSIIEVSDGIMVARGDLGIEISTEKVPIVQKTIIRKANIKHKVVIVATQMLESMIENPIPTRAETSDVANAILDGTDAIMLSGETAAGAYPVEAVQMMKKIADTVESSPFMRKNKFPRRMIEEEKDNQAMALGMSIADMCKKMNVKAVMALTKSGLTAQFLSEGRLSVPIFACCPDKRICSSIKLYRGVFPVPMNFDGKIDKKTVKTIDKFIKRHMDNVSDGDTLIFTGSVPELLIGGTNFIKIHKVGSIK</sequence>
<dbReference type="NCBIfam" id="TIGR01064">
    <property type="entry name" value="pyruv_kin"/>
    <property type="match status" value="1"/>
</dbReference>
<dbReference type="InterPro" id="IPR015793">
    <property type="entry name" value="Pyrv_Knase_brl"/>
</dbReference>
<keyword evidence="8" id="KW-0547">Nucleotide-binding</keyword>
<evidence type="ECO:0000313" key="19">
    <source>
        <dbReference type="Proteomes" id="UP000823928"/>
    </source>
</evidence>
<evidence type="ECO:0000256" key="9">
    <source>
        <dbReference type="ARBA" id="ARBA00022777"/>
    </source>
</evidence>
<dbReference type="Pfam" id="PF00224">
    <property type="entry name" value="PK"/>
    <property type="match status" value="1"/>
</dbReference>
<dbReference type="InterPro" id="IPR015813">
    <property type="entry name" value="Pyrv/PenolPyrv_kinase-like_dom"/>
</dbReference>
<dbReference type="Gene3D" id="3.20.20.60">
    <property type="entry name" value="Phosphoenolpyruvate-binding domains"/>
    <property type="match status" value="1"/>
</dbReference>
<comment type="cofactor">
    <cofactor evidence="1">
        <name>Mg(2+)</name>
        <dbReference type="ChEBI" id="CHEBI:18420"/>
    </cofactor>
</comment>
<dbReference type="InterPro" id="IPR018209">
    <property type="entry name" value="Pyrv_Knase_AS"/>
</dbReference>
<keyword evidence="13 18" id="KW-0670">Pyruvate</keyword>
<dbReference type="PROSITE" id="PS00110">
    <property type="entry name" value="PYRUVATE_KINASE"/>
    <property type="match status" value="1"/>
</dbReference>
<dbReference type="FunFam" id="3.20.20.60:FF:000025">
    <property type="entry name" value="Pyruvate kinase"/>
    <property type="match status" value="1"/>
</dbReference>
<dbReference type="EMBL" id="DVIU01000121">
    <property type="protein sequence ID" value="HIS36167.1"/>
    <property type="molecule type" value="Genomic_DNA"/>
</dbReference>
<reference evidence="18" key="2">
    <citation type="journal article" date="2021" name="PeerJ">
        <title>Extensive microbial diversity within the chicken gut microbiome revealed by metagenomics and culture.</title>
        <authorList>
            <person name="Gilroy R."/>
            <person name="Ravi A."/>
            <person name="Getino M."/>
            <person name="Pursley I."/>
            <person name="Horton D.L."/>
            <person name="Alikhan N.F."/>
            <person name="Baker D."/>
            <person name="Gharbi K."/>
            <person name="Hall N."/>
            <person name="Watson M."/>
            <person name="Adriaenssens E.M."/>
            <person name="Foster-Nyarko E."/>
            <person name="Jarju S."/>
            <person name="Secka A."/>
            <person name="Antonio M."/>
            <person name="Oren A."/>
            <person name="Chaudhuri R.R."/>
            <person name="La Ragione R."/>
            <person name="Hildebrand F."/>
            <person name="Pallen M.J."/>
        </authorList>
    </citation>
    <scope>NUCLEOTIDE SEQUENCE</scope>
    <source>
        <strain evidence="18">6276</strain>
    </source>
</reference>
<dbReference type="GO" id="GO:0016301">
    <property type="term" value="F:kinase activity"/>
    <property type="evidence" value="ECO:0007669"/>
    <property type="project" value="UniProtKB-KW"/>
</dbReference>
<evidence type="ECO:0000259" key="16">
    <source>
        <dbReference type="Pfam" id="PF00224"/>
    </source>
</evidence>
<comment type="caution">
    <text evidence="18">The sequence shown here is derived from an EMBL/GenBank/DDBJ whole genome shotgun (WGS) entry which is preliminary data.</text>
</comment>
<keyword evidence="10" id="KW-0067">ATP-binding</keyword>
<keyword evidence="11 15" id="KW-0460">Magnesium</keyword>
<dbReference type="InterPro" id="IPR040442">
    <property type="entry name" value="Pyrv_kinase-like_dom_sf"/>
</dbReference>
<feature type="domain" description="Pyruvate kinase barrel" evidence="16">
    <location>
        <begin position="6"/>
        <end position="324"/>
    </location>
</feature>
<comment type="cofactor">
    <cofactor evidence="2">
        <name>K(+)</name>
        <dbReference type="ChEBI" id="CHEBI:29103"/>
    </cofactor>
</comment>
<evidence type="ECO:0000256" key="4">
    <source>
        <dbReference type="ARBA" id="ARBA00008663"/>
    </source>
</evidence>
<evidence type="ECO:0000256" key="1">
    <source>
        <dbReference type="ARBA" id="ARBA00001946"/>
    </source>
</evidence>
<dbReference type="PANTHER" id="PTHR11817">
    <property type="entry name" value="PYRUVATE KINASE"/>
    <property type="match status" value="1"/>
</dbReference>
<dbReference type="SUPFAM" id="SSF52935">
    <property type="entry name" value="PK C-terminal domain-like"/>
    <property type="match status" value="1"/>
</dbReference>
<dbReference type="Gene3D" id="3.40.1380.20">
    <property type="entry name" value="Pyruvate kinase, C-terminal domain"/>
    <property type="match status" value="1"/>
</dbReference>
<evidence type="ECO:0000256" key="10">
    <source>
        <dbReference type="ARBA" id="ARBA00022840"/>
    </source>
</evidence>
<dbReference type="SUPFAM" id="SSF51621">
    <property type="entry name" value="Phosphoenolpyruvate/pyruvate domain"/>
    <property type="match status" value="1"/>
</dbReference>